<dbReference type="PROSITE" id="PS51293">
    <property type="entry name" value="SANT"/>
    <property type="match status" value="1"/>
</dbReference>
<keyword evidence="2" id="KW-0539">Nucleus</keyword>
<feature type="compositionally biased region" description="Polar residues" evidence="3">
    <location>
        <begin position="1267"/>
        <end position="1284"/>
    </location>
</feature>
<feature type="region of interest" description="Disordered" evidence="3">
    <location>
        <begin position="647"/>
        <end position="686"/>
    </location>
</feature>
<evidence type="ECO:0000256" key="1">
    <source>
        <dbReference type="ARBA" id="ARBA00004123"/>
    </source>
</evidence>
<proteinExistence type="predicted"/>
<dbReference type="SMART" id="SM00717">
    <property type="entry name" value="SANT"/>
    <property type="match status" value="1"/>
</dbReference>
<name>A0A5N5KG32_9ROSI</name>
<dbReference type="Proteomes" id="UP000326939">
    <property type="component" value="Chromosome 13"/>
</dbReference>
<feature type="compositionally biased region" description="Polar residues" evidence="3">
    <location>
        <begin position="386"/>
        <end position="400"/>
    </location>
</feature>
<feature type="compositionally biased region" description="Polar residues" evidence="3">
    <location>
        <begin position="653"/>
        <end position="668"/>
    </location>
</feature>
<dbReference type="InterPro" id="IPR010561">
    <property type="entry name" value="LIN-9/ALY1"/>
</dbReference>
<dbReference type="GO" id="GO:0003677">
    <property type="term" value="F:DNA binding"/>
    <property type="evidence" value="ECO:0007669"/>
    <property type="project" value="TreeGrafter"/>
</dbReference>
<dbReference type="GO" id="GO:0006351">
    <property type="term" value="P:DNA-templated transcription"/>
    <property type="evidence" value="ECO:0007669"/>
    <property type="project" value="InterPro"/>
</dbReference>
<feature type="domain" description="SANT" evidence="4">
    <location>
        <begin position="154"/>
        <end position="191"/>
    </location>
</feature>
<keyword evidence="6" id="KW-1185">Reference proteome</keyword>
<comment type="subcellular location">
    <subcellularLocation>
        <location evidence="1">Nucleus</location>
    </subcellularLocation>
</comment>
<dbReference type="InterPro" id="IPR001005">
    <property type="entry name" value="SANT/Myb"/>
</dbReference>
<evidence type="ECO:0000313" key="5">
    <source>
        <dbReference type="EMBL" id="KAB5529300.1"/>
    </source>
</evidence>
<dbReference type="EMBL" id="VDCV01000013">
    <property type="protein sequence ID" value="KAB5529300.1"/>
    <property type="molecule type" value="Genomic_DNA"/>
</dbReference>
<evidence type="ECO:0000259" key="4">
    <source>
        <dbReference type="PROSITE" id="PS51293"/>
    </source>
</evidence>
<evidence type="ECO:0000313" key="6">
    <source>
        <dbReference type="Proteomes" id="UP000326939"/>
    </source>
</evidence>
<feature type="region of interest" description="Disordered" evidence="3">
    <location>
        <begin position="121"/>
        <end position="153"/>
    </location>
</feature>
<dbReference type="PANTHER" id="PTHR21689:SF5">
    <property type="entry name" value="PROTEIN ALWAYS EARLY 1-RELATED"/>
    <property type="match status" value="1"/>
</dbReference>
<dbReference type="CDD" id="cd00167">
    <property type="entry name" value="SANT"/>
    <property type="match status" value="1"/>
</dbReference>
<evidence type="ECO:0000256" key="2">
    <source>
        <dbReference type="ARBA" id="ARBA00023242"/>
    </source>
</evidence>
<dbReference type="GO" id="GO:0005654">
    <property type="term" value="C:nucleoplasm"/>
    <property type="evidence" value="ECO:0007669"/>
    <property type="project" value="TreeGrafter"/>
</dbReference>
<dbReference type="InterPro" id="IPR017884">
    <property type="entry name" value="SANT_dom"/>
</dbReference>
<dbReference type="SUPFAM" id="SSF46689">
    <property type="entry name" value="Homeodomain-like"/>
    <property type="match status" value="1"/>
</dbReference>
<feature type="region of interest" description="Disordered" evidence="3">
    <location>
        <begin position="337"/>
        <end position="421"/>
    </location>
</feature>
<dbReference type="GO" id="GO:0006357">
    <property type="term" value="P:regulation of transcription by RNA polymerase II"/>
    <property type="evidence" value="ECO:0007669"/>
    <property type="project" value="TreeGrafter"/>
</dbReference>
<sequence>MELRPPPLDEELKHLFTKTLVRDDMVVGLALVGDSYDYLASLPRPIYNEMVTKGLQIRMYPPNQRMVTICHESGDKSFKLLKNDWAAIVKESGFEVGDKIACWACCHDLDRSSMAPTRKRSVNKRLLNEVSPEKEVKSSSKNKQQANGKKLSDKLGTQWSKEELRLFYKAYRDHGKNWRKVAAEVHDRSVEMVETLYNMNRYCNAVIMFDAVLMESGYLDLLNLCKTVSLSVSVSLVNNVTLHVLYFFQAYLSLPEGTASVVGLIAMMTDHYSVLEASESDRESNEVPEVLRKLQKRKRPKVQCSASKEDLQQSHMVASTDGCLSFLKKGYGHPLHSVGKRTPRFPVSHLHKKDNGEHYVSPKKKRRKSENNADDNDDEHVAALTLTETLQRGDSAQVPQTPHRRTEHMKSSPVQCWDRMPESSPENLCDASIYEHWSESGTGRGGTDLGYGRDASSLAEMEGIGTVEVHRKGKKFYGKKVRVEKIGNSQSDGGGEACSGTEEDPKVGILKGKAEIKMSNAKIDETFRQGQRKRSKKLFSDGNFVLSYLILCVMHRSSNRLSFSWVVKLEIFFPCIGANFVPYFLRIVYLAMATQMLGPCLECLESIGGLSFRSFLDRLLMDEHDDFIGLQTLALVSAMEFESSAQLDEERTAQTGDNKCSVPESASTSHHREKTKLSRQKEKEISGVDGITSRKSMFGRCPLISTKPGSEANKQPRSISNGMLKRKRGALVSKVLDEEEISPVLKGRHNGQISSPLKQLKSLELPEGSSFSGDQKNVPNNLATAQVLVASQFILPTRKGSRRKMGLKRAMIPKGGKSSVNIRKNQINRQDGEIHCKGKLSCSLSSPMVSRWCTFEWFYSAVDYPWFAKREFVEYLNHVGLGHIPRLTRVEWGVIRSSLGRPRRFSERFLHEEREKLQQYRGSVRKHYMDLRTGLRKGLPTDLARPLSVGQRVIAIHPKTREIHDGSVLTVDHDQCRVQFDRAELGVEFVKDIDCMPSNPLDNMPENLRRQRISALPRGLLVNVKSNSRELTASEHLGNAPSPKNALVKPAQVEAHCAIPLAKGVSTDIVNAQGVCSQPSMETQIQPKESDIRALSELNRALDRKEAWLMELKNTKNDIMENPKNGDNSLKDSEPLKNLAAVLASSALLNLRQHNTYLVNNLPAWLKPPANSCFSGMPRPHTTFISQESGSAVLEIVRGSRLKAHNMVDVAVQAISSMKEGEDTFVRIGEALDSMDRRHLGSESRVRMIRAPEEANGGLRLQNQLIPSTSEPQVNSNASRPQSSDSDKTATAIPSELISSCVATLLMIQTCSERQYPPSDVAQIIDSAVTSLQPCCPQNLPIYREIQMCMGRIKTQILALIPT</sequence>
<protein>
    <recommendedName>
        <fullName evidence="4">SANT domain-containing protein</fullName>
    </recommendedName>
</protein>
<gene>
    <name evidence="5" type="ORF">DKX38_019381</name>
</gene>
<dbReference type="GO" id="GO:0051726">
    <property type="term" value="P:regulation of cell cycle"/>
    <property type="evidence" value="ECO:0007669"/>
    <property type="project" value="TreeGrafter"/>
</dbReference>
<comment type="caution">
    <text evidence="5">The sequence shown here is derived from an EMBL/GenBank/DDBJ whole genome shotgun (WGS) entry which is preliminary data.</text>
</comment>
<dbReference type="Gene3D" id="1.20.58.1880">
    <property type="match status" value="1"/>
</dbReference>
<feature type="compositionally biased region" description="Basic and acidic residues" evidence="3">
    <location>
        <begin position="675"/>
        <end position="686"/>
    </location>
</feature>
<dbReference type="Pfam" id="PF00249">
    <property type="entry name" value="Myb_DNA-binding"/>
    <property type="match status" value="1"/>
</dbReference>
<dbReference type="Pfam" id="PF06584">
    <property type="entry name" value="DIRP"/>
    <property type="match status" value="1"/>
</dbReference>
<dbReference type="InterPro" id="IPR009057">
    <property type="entry name" value="Homeodomain-like_sf"/>
</dbReference>
<dbReference type="SMART" id="SM01135">
    <property type="entry name" value="DIRP"/>
    <property type="match status" value="1"/>
</dbReference>
<reference evidence="6" key="1">
    <citation type="journal article" date="2019" name="Gigascience">
        <title>De novo genome assembly of the endangered Acer yangbiense, a plant species with extremely small populations endemic to Yunnan Province, China.</title>
        <authorList>
            <person name="Yang J."/>
            <person name="Wariss H.M."/>
            <person name="Tao L."/>
            <person name="Zhang R."/>
            <person name="Yun Q."/>
            <person name="Hollingsworth P."/>
            <person name="Dao Z."/>
            <person name="Luo G."/>
            <person name="Guo H."/>
            <person name="Ma Y."/>
            <person name="Sun W."/>
        </authorList>
    </citation>
    <scope>NUCLEOTIDE SEQUENCE [LARGE SCALE GENOMIC DNA]</scope>
    <source>
        <strain evidence="6">cv. br00</strain>
    </source>
</reference>
<dbReference type="InterPro" id="IPR033471">
    <property type="entry name" value="DIRP"/>
</dbReference>
<organism evidence="5 6">
    <name type="scientific">Salix brachista</name>
    <dbReference type="NCBI Taxonomy" id="2182728"/>
    <lineage>
        <taxon>Eukaryota</taxon>
        <taxon>Viridiplantae</taxon>
        <taxon>Streptophyta</taxon>
        <taxon>Embryophyta</taxon>
        <taxon>Tracheophyta</taxon>
        <taxon>Spermatophyta</taxon>
        <taxon>Magnoliopsida</taxon>
        <taxon>eudicotyledons</taxon>
        <taxon>Gunneridae</taxon>
        <taxon>Pentapetalae</taxon>
        <taxon>rosids</taxon>
        <taxon>fabids</taxon>
        <taxon>Malpighiales</taxon>
        <taxon>Salicaceae</taxon>
        <taxon>Saliceae</taxon>
        <taxon>Salix</taxon>
    </lineage>
</organism>
<evidence type="ECO:0000256" key="3">
    <source>
        <dbReference type="SAM" id="MobiDB-lite"/>
    </source>
</evidence>
<dbReference type="GO" id="GO:0017053">
    <property type="term" value="C:transcription repressor complex"/>
    <property type="evidence" value="ECO:0007669"/>
    <property type="project" value="InterPro"/>
</dbReference>
<feature type="region of interest" description="Disordered" evidence="3">
    <location>
        <begin position="1267"/>
        <end position="1290"/>
    </location>
</feature>
<accession>A0A5N5KG32</accession>
<dbReference type="PANTHER" id="PTHR21689">
    <property type="entry name" value="LIN-9"/>
    <property type="match status" value="1"/>
</dbReference>